<reference evidence="1 2" key="1">
    <citation type="submission" date="2020-06" db="EMBL/GenBank/DDBJ databases">
        <title>Photobacterium damselae subsp. damselae comparative genomics.</title>
        <authorList>
            <person name="Osorio C.R."/>
        </authorList>
    </citation>
    <scope>NUCLEOTIDE SEQUENCE [LARGE SCALE GENOMIC DNA]</scope>
    <source>
        <strain evidence="1 2">TW250/03</strain>
    </source>
</reference>
<sequence>MLGNAVEQLVRNIFDKIDHYCSSSILGLDEYYKNEEVITSFKDKDKLISFYRRVFEYYDKNGLSKEVVKRLYSPLSLNFGQGYGITPAKIIELGGELHGDKATVTFNYDGVEVGVRDLYASMFKGLPKHQPLPEIFRPLIKTSECDTLESAFNEAKMQTLESFDKRVQLNHCSNPDVEGSAYTIVAFQFATFIDDDDLVALSPKNLSRYHGYSKQDAAIMFKCLKILADDINPVKILKNPKNLPEIQRVLSLGINDEHIYHAWELKYIDEQFLYSGPELNTADSEVLLKELEAPLPIRNYRFWLTATSEWYAERYENKWQDLSTAAKHRHIVNMIRHNAIGYCQIWRYADENRRRDYHDKAKATILIKIMNEFPVLASACVEQLNNREYYYEPE</sequence>
<proteinExistence type="predicted"/>
<organism evidence="1 2">
    <name type="scientific">Photobacterium damselae subsp. damselae</name>
    <name type="common">Listonella damsela</name>
    <dbReference type="NCBI Taxonomy" id="85581"/>
    <lineage>
        <taxon>Bacteria</taxon>
        <taxon>Pseudomonadati</taxon>
        <taxon>Pseudomonadota</taxon>
        <taxon>Gammaproteobacteria</taxon>
        <taxon>Vibrionales</taxon>
        <taxon>Vibrionaceae</taxon>
        <taxon>Photobacterium</taxon>
    </lineage>
</organism>
<evidence type="ECO:0000313" key="2">
    <source>
        <dbReference type="Proteomes" id="UP000533429"/>
    </source>
</evidence>
<dbReference type="EMBL" id="JABXOR010001609">
    <property type="protein sequence ID" value="NVP03437.1"/>
    <property type="molecule type" value="Genomic_DNA"/>
</dbReference>
<gene>
    <name evidence="1" type="ORF">HWA77_24845</name>
</gene>
<name>A0A850QUM7_PHODD</name>
<dbReference type="Proteomes" id="UP000533429">
    <property type="component" value="Unassembled WGS sequence"/>
</dbReference>
<evidence type="ECO:0000313" key="1">
    <source>
        <dbReference type="EMBL" id="NVP03437.1"/>
    </source>
</evidence>
<accession>A0A850QUM7</accession>
<dbReference type="AlphaFoldDB" id="A0A850QUM7"/>
<comment type="caution">
    <text evidence="1">The sequence shown here is derived from an EMBL/GenBank/DDBJ whole genome shotgun (WGS) entry which is preliminary data.</text>
</comment>
<protein>
    <submittedName>
        <fullName evidence="1">Uncharacterized protein</fullName>
    </submittedName>
</protein>